<feature type="compositionally biased region" description="Polar residues" evidence="1">
    <location>
        <begin position="35"/>
        <end position="45"/>
    </location>
</feature>
<dbReference type="EMBL" id="CM015714">
    <property type="protein sequence ID" value="KAF3687766.1"/>
    <property type="molecule type" value="Genomic_DNA"/>
</dbReference>
<dbReference type="Proteomes" id="UP000503349">
    <property type="component" value="Chromosome 3"/>
</dbReference>
<evidence type="ECO:0000313" key="3">
    <source>
        <dbReference type="Proteomes" id="UP000503349"/>
    </source>
</evidence>
<feature type="compositionally biased region" description="Polar residues" evidence="1">
    <location>
        <begin position="7"/>
        <end position="19"/>
    </location>
</feature>
<proteinExistence type="predicted"/>
<feature type="region of interest" description="Disordered" evidence="1">
    <location>
        <begin position="1"/>
        <end position="51"/>
    </location>
</feature>
<keyword evidence="3" id="KW-1185">Reference proteome</keyword>
<gene>
    <name evidence="2" type="ORF">EXN66_Car003438</name>
</gene>
<protein>
    <submittedName>
        <fullName evidence="2">Uncharacterized protein</fullName>
    </submittedName>
</protein>
<sequence>MLRALVSSYSAASRETQQRVGGEPWDEPREEHSPQGFTSPSSSLTPFIAPQGRPLHRKEKYFMMEM</sequence>
<accession>A0A6G1PCL1</accession>
<reference evidence="3" key="2">
    <citation type="submission" date="2019-02" db="EMBL/GenBank/DDBJ databases">
        <title>Opniocepnalus argus Var Kimnra genome.</title>
        <authorList>
            <person name="Zhou C."/>
            <person name="Xiao S."/>
        </authorList>
    </citation>
    <scope>NUCLEOTIDE SEQUENCE [LARGE SCALE GENOMIC DNA]</scope>
</reference>
<reference evidence="2 3" key="1">
    <citation type="submission" date="2019-02" db="EMBL/GenBank/DDBJ databases">
        <title>Opniocepnalus argus genome.</title>
        <authorList>
            <person name="Zhou C."/>
            <person name="Xiao S."/>
        </authorList>
    </citation>
    <scope>NUCLEOTIDE SEQUENCE [LARGE SCALE GENOMIC DNA]</scope>
    <source>
        <strain evidence="2">OARG1902GOOAL</strain>
        <tissue evidence="2">Muscle</tissue>
    </source>
</reference>
<dbReference type="AlphaFoldDB" id="A0A6G1PCL1"/>
<organism evidence="2 3">
    <name type="scientific">Channa argus</name>
    <name type="common">Northern snakehead</name>
    <name type="synonym">Ophicephalus argus</name>
    <dbReference type="NCBI Taxonomy" id="215402"/>
    <lineage>
        <taxon>Eukaryota</taxon>
        <taxon>Metazoa</taxon>
        <taxon>Chordata</taxon>
        <taxon>Craniata</taxon>
        <taxon>Vertebrata</taxon>
        <taxon>Euteleostomi</taxon>
        <taxon>Actinopterygii</taxon>
        <taxon>Neopterygii</taxon>
        <taxon>Teleostei</taxon>
        <taxon>Neoteleostei</taxon>
        <taxon>Acanthomorphata</taxon>
        <taxon>Anabantaria</taxon>
        <taxon>Anabantiformes</taxon>
        <taxon>Channoidei</taxon>
        <taxon>Channidae</taxon>
        <taxon>Channa</taxon>
    </lineage>
</organism>
<evidence type="ECO:0000313" key="2">
    <source>
        <dbReference type="EMBL" id="KAF3687766.1"/>
    </source>
</evidence>
<evidence type="ECO:0000256" key="1">
    <source>
        <dbReference type="SAM" id="MobiDB-lite"/>
    </source>
</evidence>
<name>A0A6G1PCL1_CHAAH</name>